<name>A0AAD5TVT3_9FUNG</name>
<sequence length="98" mass="10826">HYSIPSKGKKPDVPTTKLDARIAMALVVRMVDNGVDVRTVVEVKFASIRKSSITAKIVKDLEFVHMESTRATAKTVKVLAFVYITSVKLIVKNGIVKK</sequence>
<gene>
    <name evidence="1" type="ORF">HK099_008015</name>
</gene>
<evidence type="ECO:0000313" key="2">
    <source>
        <dbReference type="Proteomes" id="UP001211065"/>
    </source>
</evidence>
<reference evidence="1" key="1">
    <citation type="submission" date="2020-05" db="EMBL/GenBank/DDBJ databases">
        <title>Phylogenomic resolution of chytrid fungi.</title>
        <authorList>
            <person name="Stajich J.E."/>
            <person name="Amses K."/>
            <person name="Simmons R."/>
            <person name="Seto K."/>
            <person name="Myers J."/>
            <person name="Bonds A."/>
            <person name="Quandt C.A."/>
            <person name="Barry K."/>
            <person name="Liu P."/>
            <person name="Grigoriev I."/>
            <person name="Longcore J.E."/>
            <person name="James T.Y."/>
        </authorList>
    </citation>
    <scope>NUCLEOTIDE SEQUENCE</scope>
    <source>
        <strain evidence="1">JEL0476</strain>
    </source>
</reference>
<dbReference type="EMBL" id="JADGJW010000838">
    <property type="protein sequence ID" value="KAJ3211377.1"/>
    <property type="molecule type" value="Genomic_DNA"/>
</dbReference>
<feature type="non-terminal residue" evidence="1">
    <location>
        <position position="98"/>
    </location>
</feature>
<dbReference type="Proteomes" id="UP001211065">
    <property type="component" value="Unassembled WGS sequence"/>
</dbReference>
<accession>A0AAD5TVT3</accession>
<comment type="caution">
    <text evidence="1">The sequence shown here is derived from an EMBL/GenBank/DDBJ whole genome shotgun (WGS) entry which is preliminary data.</text>
</comment>
<evidence type="ECO:0000313" key="1">
    <source>
        <dbReference type="EMBL" id="KAJ3211377.1"/>
    </source>
</evidence>
<organism evidence="1 2">
    <name type="scientific">Clydaea vesicula</name>
    <dbReference type="NCBI Taxonomy" id="447962"/>
    <lineage>
        <taxon>Eukaryota</taxon>
        <taxon>Fungi</taxon>
        <taxon>Fungi incertae sedis</taxon>
        <taxon>Chytridiomycota</taxon>
        <taxon>Chytridiomycota incertae sedis</taxon>
        <taxon>Chytridiomycetes</taxon>
        <taxon>Lobulomycetales</taxon>
        <taxon>Lobulomycetaceae</taxon>
        <taxon>Clydaea</taxon>
    </lineage>
</organism>
<protein>
    <submittedName>
        <fullName evidence="1">Uncharacterized protein</fullName>
    </submittedName>
</protein>
<dbReference type="AlphaFoldDB" id="A0AAD5TVT3"/>
<proteinExistence type="predicted"/>
<keyword evidence="2" id="KW-1185">Reference proteome</keyword>